<dbReference type="PROSITE" id="PS00745">
    <property type="entry name" value="RF_PROK_I"/>
    <property type="match status" value="1"/>
</dbReference>
<comment type="PTM">
    <text evidence="7">Methylated by PrmC. Methylation increases the termination efficiency of RF1.</text>
</comment>
<dbReference type="NCBIfam" id="NF001859">
    <property type="entry name" value="PRK00591.1"/>
    <property type="match status" value="1"/>
</dbReference>
<sequence>MNNRLDNILRRREEIAISLSDPDVASNNQRFTQLSREYSEIEPVAKEAEHYLQLSRQLQDNQEMIADPDCDAELKELAESEIPELKAAMAESDEKLSLLLLPKDPNDTRDIILEIRAGTGGDEAALFAANLFRMYCRYSELQGFKVEILSANDTGIGGYKEVIAQVTGAGVFSKFKFESGVHRVQRVPETESGGRIHTSACTVAVLPLAEEVDIAIRPDDIRIDVYRASGAGGQHVNKTESAVRITHAPSGIVVTCQDQASQHKNKAQAMKVLQARLFDKEQSEAHAERAEARKGMVGSGDRSERIRTYNYPQGRVTDHRINLTLYKLDQILGGEMGELIDAIITHHQAELLAAQSS</sequence>
<protein>
    <recommendedName>
        <fullName evidence="7 8">Peptide chain release factor 1</fullName>
        <shortName evidence="7">RF-1</shortName>
    </recommendedName>
</protein>
<evidence type="ECO:0000256" key="8">
    <source>
        <dbReference type="NCBIfam" id="TIGR00019"/>
    </source>
</evidence>
<dbReference type="Gene3D" id="3.30.70.1660">
    <property type="match status" value="2"/>
</dbReference>
<keyword evidence="12" id="KW-1185">Reference proteome</keyword>
<evidence type="ECO:0000256" key="4">
    <source>
        <dbReference type="ARBA" id="ARBA00022481"/>
    </source>
</evidence>
<dbReference type="InterPro" id="IPR045853">
    <property type="entry name" value="Pep_chain_release_fac_I_sf"/>
</dbReference>
<feature type="compositionally biased region" description="Basic and acidic residues" evidence="9">
    <location>
        <begin position="284"/>
        <end position="294"/>
    </location>
</feature>
<evidence type="ECO:0000256" key="9">
    <source>
        <dbReference type="SAM" id="MobiDB-lite"/>
    </source>
</evidence>
<comment type="subcellular location">
    <subcellularLocation>
        <location evidence="2 7">Cytoplasm</location>
    </subcellularLocation>
</comment>
<dbReference type="GO" id="GO:0016149">
    <property type="term" value="F:translation release factor activity, codon specific"/>
    <property type="evidence" value="ECO:0007669"/>
    <property type="project" value="UniProtKB-UniRule"/>
</dbReference>
<dbReference type="InterPro" id="IPR050057">
    <property type="entry name" value="Prokaryotic/Mito_RF"/>
</dbReference>
<dbReference type="PANTHER" id="PTHR43804:SF7">
    <property type="entry name" value="LD18447P"/>
    <property type="match status" value="1"/>
</dbReference>
<evidence type="ECO:0000313" key="12">
    <source>
        <dbReference type="Proteomes" id="UP000231632"/>
    </source>
</evidence>
<dbReference type="InterPro" id="IPR005139">
    <property type="entry name" value="PCRF"/>
</dbReference>
<dbReference type="FunFam" id="3.30.70.1660:FF:000002">
    <property type="entry name" value="Peptide chain release factor 1"/>
    <property type="match status" value="1"/>
</dbReference>
<comment type="similarity">
    <text evidence="3 7">Belongs to the prokaryotic/mitochondrial release factor family.</text>
</comment>
<evidence type="ECO:0000256" key="7">
    <source>
        <dbReference type="HAMAP-Rule" id="MF_00093"/>
    </source>
</evidence>
<evidence type="ECO:0000256" key="6">
    <source>
        <dbReference type="ARBA" id="ARBA00022917"/>
    </source>
</evidence>
<dbReference type="AlphaFoldDB" id="A0A1L8CM39"/>
<comment type="function">
    <text evidence="1 7">Peptide chain release factor 1 directs the termination of translation in response to the peptide chain termination codons UAG and UAA.</text>
</comment>
<keyword evidence="5 7" id="KW-0963">Cytoplasm</keyword>
<dbReference type="EMBL" id="BDFD01000006">
    <property type="protein sequence ID" value="GAV19990.1"/>
    <property type="molecule type" value="Genomic_DNA"/>
</dbReference>
<dbReference type="Pfam" id="PF00472">
    <property type="entry name" value="RF-1"/>
    <property type="match status" value="1"/>
</dbReference>
<dbReference type="Gene3D" id="3.30.160.20">
    <property type="match status" value="1"/>
</dbReference>
<evidence type="ECO:0000256" key="2">
    <source>
        <dbReference type="ARBA" id="ARBA00004496"/>
    </source>
</evidence>
<evidence type="ECO:0000256" key="1">
    <source>
        <dbReference type="ARBA" id="ARBA00002986"/>
    </source>
</evidence>
<dbReference type="OrthoDB" id="5289379at2"/>
<dbReference type="Pfam" id="PF03462">
    <property type="entry name" value="PCRF"/>
    <property type="match status" value="1"/>
</dbReference>
<gene>
    <name evidence="7" type="primary">prfA</name>
    <name evidence="11" type="ORF">MMIC_P0951</name>
</gene>
<evidence type="ECO:0000256" key="5">
    <source>
        <dbReference type="ARBA" id="ARBA00022490"/>
    </source>
</evidence>
<feature type="modified residue" description="N5-methylglutamine" evidence="7">
    <location>
        <position position="234"/>
    </location>
</feature>
<dbReference type="HAMAP" id="MF_00093">
    <property type="entry name" value="Rel_fac_1"/>
    <property type="match status" value="1"/>
</dbReference>
<dbReference type="Proteomes" id="UP000231632">
    <property type="component" value="Unassembled WGS sequence"/>
</dbReference>
<evidence type="ECO:0000259" key="10">
    <source>
        <dbReference type="PROSITE" id="PS00745"/>
    </source>
</evidence>
<dbReference type="STRING" id="1921010.MMIC_P0951"/>
<reference evidence="11 12" key="1">
    <citation type="journal article" date="2017" name="Arch. Microbiol.">
        <title>Mariprofundus micogutta sp. nov., a novel iron-oxidizing zetaproteobacterium isolated from a deep-sea hydrothermal field at the Bayonnaise knoll of the Izu-Ogasawara arc, and a description of Mariprofundales ord. nov. and Zetaproteobacteria classis nov.</title>
        <authorList>
            <person name="Makita H."/>
            <person name="Tanaka E."/>
            <person name="Mitsunobu S."/>
            <person name="Miyazaki M."/>
            <person name="Nunoura T."/>
            <person name="Uematsu K."/>
            <person name="Takaki Y."/>
            <person name="Nishi S."/>
            <person name="Shimamura S."/>
            <person name="Takai K."/>
        </authorList>
    </citation>
    <scope>NUCLEOTIDE SEQUENCE [LARGE SCALE GENOMIC DNA]</scope>
    <source>
        <strain evidence="11 12">ET2</strain>
    </source>
</reference>
<dbReference type="GO" id="GO:0005829">
    <property type="term" value="C:cytosol"/>
    <property type="evidence" value="ECO:0007669"/>
    <property type="project" value="UniProtKB-ARBA"/>
</dbReference>
<keyword evidence="4 7" id="KW-0488">Methylation</keyword>
<dbReference type="Gene3D" id="6.10.140.1950">
    <property type="match status" value="1"/>
</dbReference>
<name>A0A1L8CM39_9PROT</name>
<feature type="domain" description="Prokaryotic-type class I peptide chain release factors" evidence="10">
    <location>
        <begin position="227"/>
        <end position="243"/>
    </location>
</feature>
<feature type="region of interest" description="Disordered" evidence="9">
    <location>
        <begin position="284"/>
        <end position="308"/>
    </location>
</feature>
<organism evidence="11 12">
    <name type="scientific">Mariprofundus micogutta</name>
    <dbReference type="NCBI Taxonomy" id="1921010"/>
    <lineage>
        <taxon>Bacteria</taxon>
        <taxon>Pseudomonadati</taxon>
        <taxon>Pseudomonadota</taxon>
        <taxon>Candidatius Mariprofundia</taxon>
        <taxon>Mariprofundales</taxon>
        <taxon>Mariprofundaceae</taxon>
        <taxon>Mariprofundus</taxon>
    </lineage>
</organism>
<evidence type="ECO:0000256" key="3">
    <source>
        <dbReference type="ARBA" id="ARBA00010835"/>
    </source>
</evidence>
<dbReference type="RefSeq" id="WP_072659314.1">
    <property type="nucleotide sequence ID" value="NZ_BDFD01000006.1"/>
</dbReference>
<dbReference type="FunFam" id="3.30.160.20:FF:000004">
    <property type="entry name" value="Peptide chain release factor 1"/>
    <property type="match status" value="1"/>
</dbReference>
<accession>A0A1L8CM39</accession>
<dbReference type="FunFam" id="3.30.70.1660:FF:000004">
    <property type="entry name" value="Peptide chain release factor 1"/>
    <property type="match status" value="1"/>
</dbReference>
<proteinExistence type="inferred from homology"/>
<evidence type="ECO:0000313" key="11">
    <source>
        <dbReference type="EMBL" id="GAV19990.1"/>
    </source>
</evidence>
<dbReference type="NCBIfam" id="TIGR00019">
    <property type="entry name" value="prfA"/>
    <property type="match status" value="1"/>
</dbReference>
<dbReference type="InterPro" id="IPR000352">
    <property type="entry name" value="Pep_chain_release_fac_I"/>
</dbReference>
<dbReference type="SMART" id="SM00937">
    <property type="entry name" value="PCRF"/>
    <property type="match status" value="1"/>
</dbReference>
<dbReference type="PANTHER" id="PTHR43804">
    <property type="entry name" value="LD18447P"/>
    <property type="match status" value="1"/>
</dbReference>
<comment type="caution">
    <text evidence="11">The sequence shown here is derived from an EMBL/GenBank/DDBJ whole genome shotgun (WGS) entry which is preliminary data.</text>
</comment>
<keyword evidence="6 7" id="KW-0648">Protein biosynthesis</keyword>
<dbReference type="InterPro" id="IPR004373">
    <property type="entry name" value="RF-1"/>
</dbReference>
<dbReference type="SUPFAM" id="SSF75620">
    <property type="entry name" value="Release factor"/>
    <property type="match status" value="1"/>
</dbReference>